<dbReference type="PANTHER" id="PTHR11066">
    <property type="entry name" value="ACYL-COA THIOESTERASE"/>
    <property type="match status" value="1"/>
</dbReference>
<evidence type="ECO:0000313" key="6">
    <source>
        <dbReference type="Proteomes" id="UP001220961"/>
    </source>
</evidence>
<dbReference type="InterPro" id="IPR042171">
    <property type="entry name" value="Acyl-CoA_hotdog"/>
</dbReference>
<comment type="similarity">
    <text evidence="1">Belongs to the C/M/P thioester hydrolase family.</text>
</comment>
<dbReference type="AlphaFoldDB" id="A0AAF0IX29"/>
<evidence type="ECO:0000313" key="5">
    <source>
        <dbReference type="EMBL" id="WFD21306.1"/>
    </source>
</evidence>
<evidence type="ECO:0000256" key="2">
    <source>
        <dbReference type="ARBA" id="ARBA00022801"/>
    </source>
</evidence>
<evidence type="ECO:0000259" key="4">
    <source>
        <dbReference type="Pfam" id="PF20789"/>
    </source>
</evidence>
<keyword evidence="6" id="KW-1185">Reference proteome</keyword>
<dbReference type="Pfam" id="PF13622">
    <property type="entry name" value="4HBT_3"/>
    <property type="match status" value="1"/>
</dbReference>
<dbReference type="Gene3D" id="2.40.160.210">
    <property type="entry name" value="Acyl-CoA thioesterase, double hotdog domain"/>
    <property type="match status" value="1"/>
</dbReference>
<evidence type="ECO:0008006" key="7">
    <source>
        <dbReference type="Google" id="ProtNLM"/>
    </source>
</evidence>
<dbReference type="InterPro" id="IPR049449">
    <property type="entry name" value="TesB_ACOT8-like_N"/>
</dbReference>
<accession>A0AAF0IX29</accession>
<dbReference type="GO" id="GO:0005782">
    <property type="term" value="C:peroxisomal matrix"/>
    <property type="evidence" value="ECO:0007669"/>
    <property type="project" value="UniProtKB-SubCell"/>
</dbReference>
<dbReference type="GO" id="GO:0006637">
    <property type="term" value="P:acyl-CoA metabolic process"/>
    <property type="evidence" value="ECO:0007669"/>
    <property type="project" value="InterPro"/>
</dbReference>
<dbReference type="InterPro" id="IPR029069">
    <property type="entry name" value="HotDog_dom_sf"/>
</dbReference>
<dbReference type="PANTHER" id="PTHR11066:SF35">
    <property type="entry name" value="ACYL-COA THIOESTERASE II"/>
    <property type="match status" value="1"/>
</dbReference>
<evidence type="ECO:0000256" key="1">
    <source>
        <dbReference type="ARBA" id="ARBA00006538"/>
    </source>
</evidence>
<dbReference type="GO" id="GO:0047617">
    <property type="term" value="F:fatty acyl-CoA hydrolase activity"/>
    <property type="evidence" value="ECO:0007669"/>
    <property type="project" value="InterPro"/>
</dbReference>
<dbReference type="SUPFAM" id="SSF54637">
    <property type="entry name" value="Thioesterase/thiol ester dehydrase-isomerase"/>
    <property type="match status" value="2"/>
</dbReference>
<dbReference type="EMBL" id="CP119915">
    <property type="protein sequence ID" value="WFD21306.1"/>
    <property type="molecule type" value="Genomic_DNA"/>
</dbReference>
<reference evidence="5" key="1">
    <citation type="submission" date="2023-03" db="EMBL/GenBank/DDBJ databases">
        <title>Mating type loci evolution in Malassezia.</title>
        <authorList>
            <person name="Coelho M.A."/>
        </authorList>
    </citation>
    <scope>NUCLEOTIDE SEQUENCE</scope>
    <source>
        <strain evidence="5">CBS 10434</strain>
    </source>
</reference>
<dbReference type="GO" id="GO:0009062">
    <property type="term" value="P:fatty acid catabolic process"/>
    <property type="evidence" value="ECO:0007669"/>
    <property type="project" value="TreeGrafter"/>
</dbReference>
<feature type="domain" description="Acyl-CoA thioesterase-like C-terminal" evidence="4">
    <location>
        <begin position="266"/>
        <end position="354"/>
    </location>
</feature>
<sequence>MEAGGLLRLVGVKPTGDPWVWEGVSLPLGMGNLRPIAYGGFAIATAVVAAGATLPQEVHLVPYSLVGHFLGPASLESPFVCEVTSIRDTRNFATRFVLVKQRGPDGQLRSVLSVTLDMIASPQSTPEKLQQHRANNTDPASVASVVRYESRTPWQVELPDQLPPVDQYLAQRLAAGELPESVVSVQQTFLGLWHELFDMRAVPSSMMDQNMIGLVDVQTSQDQLPLQDRRSFDWMHLKSSLPPIDGSKGPAVCDPLGMHPISPIVAHLATLAFAMDGAIAFAPLSFAKQSLFDAQVASTLEFALRFHTDTLDVNQWLLREIIPVHGGWQRHYGEARVFDHAGHHIATCTQQCVMRPSDPDAVASMQAPKPYAPVPKL</sequence>
<gene>
    <name evidence="5" type="ORF">MCAP1_003567</name>
</gene>
<dbReference type="InterPro" id="IPR049450">
    <property type="entry name" value="ACOT8-like_C"/>
</dbReference>
<organism evidence="5 6">
    <name type="scientific">Malassezia caprae</name>
    <dbReference type="NCBI Taxonomy" id="1381934"/>
    <lineage>
        <taxon>Eukaryota</taxon>
        <taxon>Fungi</taxon>
        <taxon>Dikarya</taxon>
        <taxon>Basidiomycota</taxon>
        <taxon>Ustilaginomycotina</taxon>
        <taxon>Malasseziomycetes</taxon>
        <taxon>Malasseziales</taxon>
        <taxon>Malasseziaceae</taxon>
        <taxon>Malassezia</taxon>
    </lineage>
</organism>
<keyword evidence="2" id="KW-0378">Hydrolase</keyword>
<feature type="domain" description="Acyl-CoA thioesterase-like N-terminal HotDog" evidence="3">
    <location>
        <begin position="28"/>
        <end position="115"/>
    </location>
</feature>
<dbReference type="Proteomes" id="UP001220961">
    <property type="component" value="Chromosome 8"/>
</dbReference>
<name>A0AAF0IX29_9BASI</name>
<proteinExistence type="inferred from homology"/>
<evidence type="ECO:0000259" key="3">
    <source>
        <dbReference type="Pfam" id="PF13622"/>
    </source>
</evidence>
<dbReference type="Pfam" id="PF20789">
    <property type="entry name" value="4HBT_3C"/>
    <property type="match status" value="1"/>
</dbReference>
<protein>
    <recommendedName>
        <fullName evidence="7">Acyl-CoA thioesterase II</fullName>
    </recommendedName>
</protein>
<dbReference type="InterPro" id="IPR003703">
    <property type="entry name" value="Acyl_CoA_thio"/>
</dbReference>
<dbReference type="CDD" id="cd03444">
    <property type="entry name" value="Thioesterase_II_repeat1"/>
    <property type="match status" value="1"/>
</dbReference>